<dbReference type="PANTHER" id="PTHR30006">
    <property type="entry name" value="THIAMINE-BINDING PERIPLASMIC PROTEIN-RELATED"/>
    <property type="match status" value="1"/>
</dbReference>
<dbReference type="GO" id="GO:0046872">
    <property type="term" value="F:metal ion binding"/>
    <property type="evidence" value="ECO:0007669"/>
    <property type="project" value="UniProtKB-KW"/>
</dbReference>
<feature type="signal peptide" evidence="5">
    <location>
        <begin position="1"/>
        <end position="23"/>
    </location>
</feature>
<keyword evidence="4" id="KW-0479">Metal-binding</keyword>
<dbReference type="SUPFAM" id="SSF53850">
    <property type="entry name" value="Periplasmic binding protein-like II"/>
    <property type="match status" value="1"/>
</dbReference>
<keyword evidence="4" id="KW-0408">Iron</keyword>
<accession>A0A6J4MAY7</accession>
<dbReference type="InterPro" id="IPR026045">
    <property type="entry name" value="Ferric-bd"/>
</dbReference>
<keyword evidence="2" id="KW-0410">Iron transport</keyword>
<evidence type="ECO:0000256" key="4">
    <source>
        <dbReference type="PIRSR" id="PIRSR002825-1"/>
    </source>
</evidence>
<keyword evidence="2" id="KW-0813">Transport</keyword>
<dbReference type="Pfam" id="PF13416">
    <property type="entry name" value="SBP_bac_8"/>
    <property type="match status" value="1"/>
</dbReference>
<evidence type="ECO:0000313" key="6">
    <source>
        <dbReference type="EMBL" id="CAA9354639.1"/>
    </source>
</evidence>
<gene>
    <name evidence="6" type="ORF">AVDCRST_MAG07-3277</name>
</gene>
<dbReference type="PROSITE" id="PS51257">
    <property type="entry name" value="PROKAR_LIPOPROTEIN"/>
    <property type="match status" value="1"/>
</dbReference>
<keyword evidence="2" id="KW-0406">Ion transport</keyword>
<dbReference type="PIRSF" id="PIRSF002825">
    <property type="entry name" value="CfbpA"/>
    <property type="match status" value="1"/>
</dbReference>
<feature type="binding site" evidence="4">
    <location>
        <position position="230"/>
    </location>
    <ligand>
        <name>Fe cation</name>
        <dbReference type="ChEBI" id="CHEBI:24875"/>
    </ligand>
</feature>
<dbReference type="GO" id="GO:0006826">
    <property type="term" value="P:iron ion transport"/>
    <property type="evidence" value="ECO:0007669"/>
    <property type="project" value="UniProtKB-KW"/>
</dbReference>
<comment type="similarity">
    <text evidence="1">Belongs to the bacterial solute-binding protein 1 family.</text>
</comment>
<name>A0A6J4MAY7_9ACTN</name>
<evidence type="ECO:0000256" key="1">
    <source>
        <dbReference type="ARBA" id="ARBA00008520"/>
    </source>
</evidence>
<proteinExistence type="inferred from homology"/>
<dbReference type="InterPro" id="IPR006059">
    <property type="entry name" value="SBP"/>
</dbReference>
<dbReference type="EMBL" id="CADCUB010000156">
    <property type="protein sequence ID" value="CAA9354639.1"/>
    <property type="molecule type" value="Genomic_DNA"/>
</dbReference>
<dbReference type="AlphaFoldDB" id="A0A6J4MAY7"/>
<keyword evidence="3 5" id="KW-0732">Signal</keyword>
<dbReference type="Gene3D" id="3.40.190.10">
    <property type="entry name" value="Periplasmic binding protein-like II"/>
    <property type="match status" value="2"/>
</dbReference>
<dbReference type="PANTHER" id="PTHR30006:SF15">
    <property type="entry name" value="IRON-UTILIZATION PERIPLASMIC PROTEIN"/>
    <property type="match status" value="1"/>
</dbReference>
<evidence type="ECO:0000256" key="5">
    <source>
        <dbReference type="SAM" id="SignalP"/>
    </source>
</evidence>
<feature type="chain" id="PRO_5038939848" evidence="5">
    <location>
        <begin position="24"/>
        <end position="342"/>
    </location>
</feature>
<feature type="binding site" evidence="4">
    <location>
        <position position="231"/>
    </location>
    <ligand>
        <name>Fe cation</name>
        <dbReference type="ChEBI" id="CHEBI:24875"/>
    </ligand>
</feature>
<sequence>MPVSASRPLCAALAGLAVLPVLAGCGITASSGDEGPAIQVYSARTYGAEKAYERFTQETGVRVEFLNGSDAELRERLEAEGADSPADVYLTVDAANLSLAAEQDLLQPVRSTELEQAVPASLRDPQDRWYGLAERARVIIYDEDQVTPDQLSTYAALSDPAWKGGLCMRTSTSPYTQSLVASLVAHGGEAGAREVIDGWMANDPQILANDTEIIRTVDAGGCTVGITNHYYVAREEAKDPDLGVGVFFPDQAGNGTHVNISGAGVTRSADDVPRATQFLEWLATTGQSQFVDGNFEYPVNRSVEPVEALVEMGEFRRDELNVGELRRHNATAVQILTDAGYR</sequence>
<protein>
    <submittedName>
        <fullName evidence="6">Ferric iron ABC transporter, iron-binding protein</fullName>
    </submittedName>
</protein>
<evidence type="ECO:0000256" key="2">
    <source>
        <dbReference type="ARBA" id="ARBA00022496"/>
    </source>
</evidence>
<evidence type="ECO:0000256" key="3">
    <source>
        <dbReference type="ARBA" id="ARBA00022729"/>
    </source>
</evidence>
<organism evidence="6">
    <name type="scientific">uncultured Frankineae bacterium</name>
    <dbReference type="NCBI Taxonomy" id="437475"/>
    <lineage>
        <taxon>Bacteria</taxon>
        <taxon>Bacillati</taxon>
        <taxon>Actinomycetota</taxon>
        <taxon>Actinomycetes</taxon>
        <taxon>Frankiales</taxon>
        <taxon>environmental samples</taxon>
    </lineage>
</organism>
<reference evidence="6" key="1">
    <citation type="submission" date="2020-02" db="EMBL/GenBank/DDBJ databases">
        <authorList>
            <person name="Meier V. D."/>
        </authorList>
    </citation>
    <scope>NUCLEOTIDE SEQUENCE</scope>
    <source>
        <strain evidence="6">AVDCRST_MAG07</strain>
    </source>
</reference>
<dbReference type="GO" id="GO:0030288">
    <property type="term" value="C:outer membrane-bounded periplasmic space"/>
    <property type="evidence" value="ECO:0007669"/>
    <property type="project" value="TreeGrafter"/>
</dbReference>